<name>A0A1I7TH53_9PELO</name>
<evidence type="ECO:0000313" key="3">
    <source>
        <dbReference type="WBParaSite" id="Csp11.Scaffold612.g5881.t1"/>
    </source>
</evidence>
<dbReference type="Proteomes" id="UP000095282">
    <property type="component" value="Unplaced"/>
</dbReference>
<dbReference type="InterPro" id="IPR053222">
    <property type="entry name" value="Zygotic_Embryogenesis-Asso"/>
</dbReference>
<protein>
    <submittedName>
        <fullName evidence="3">FBA_2 domain-containing protein</fullName>
    </submittedName>
</protein>
<organism evidence="2 3">
    <name type="scientific">Caenorhabditis tropicalis</name>
    <dbReference type="NCBI Taxonomy" id="1561998"/>
    <lineage>
        <taxon>Eukaryota</taxon>
        <taxon>Metazoa</taxon>
        <taxon>Ecdysozoa</taxon>
        <taxon>Nematoda</taxon>
        <taxon>Chromadorea</taxon>
        <taxon>Rhabditida</taxon>
        <taxon>Rhabditina</taxon>
        <taxon>Rhabditomorpha</taxon>
        <taxon>Rhabditoidea</taxon>
        <taxon>Rhabditidae</taxon>
        <taxon>Peloderinae</taxon>
        <taxon>Caenorhabditis</taxon>
    </lineage>
</organism>
<feature type="domain" description="Sdz-33 F-box" evidence="1">
    <location>
        <begin position="225"/>
        <end position="286"/>
    </location>
</feature>
<reference evidence="3" key="1">
    <citation type="submission" date="2016-11" db="UniProtKB">
        <authorList>
            <consortium name="WormBaseParasite"/>
        </authorList>
    </citation>
    <scope>IDENTIFICATION</scope>
</reference>
<keyword evidence="2" id="KW-1185">Reference proteome</keyword>
<dbReference type="WBParaSite" id="Csp11.Scaffold612.g5881.t1">
    <property type="protein sequence ID" value="Csp11.Scaffold612.g5881.t1"/>
    <property type="gene ID" value="Csp11.Scaffold612.g5881"/>
</dbReference>
<dbReference type="PANTHER" id="PTHR22899">
    <property type="entry name" value="CYCLIN-RELATED F-BOX FAMILY"/>
    <property type="match status" value="1"/>
</dbReference>
<proteinExistence type="predicted"/>
<dbReference type="Pfam" id="PF07735">
    <property type="entry name" value="FBA_2"/>
    <property type="match status" value="1"/>
</dbReference>
<evidence type="ECO:0000313" key="2">
    <source>
        <dbReference type="Proteomes" id="UP000095282"/>
    </source>
</evidence>
<evidence type="ECO:0000259" key="1">
    <source>
        <dbReference type="Pfam" id="PF07735"/>
    </source>
</evidence>
<dbReference type="PANTHER" id="PTHR22899:SF0">
    <property type="entry name" value="F-BOX ASSOCIATED DOMAIN-CONTAINING PROTEIN-RELATED"/>
    <property type="match status" value="1"/>
</dbReference>
<dbReference type="AlphaFoldDB" id="A0A1I7TH53"/>
<accession>A0A1I7TH53</accession>
<dbReference type="InterPro" id="IPR012885">
    <property type="entry name" value="F-box_Sdz-33"/>
</dbReference>
<sequence length="338" mass="39115">MPSILLLSCIAKDLWQLGIHVIASTRRFALLYFPSRVQQAILEDMSLIEVIQYSFESKQAMEVVKKLDLECVTLRLDIIDSVILTLIFVKKPYMRLYLHLDITDVFDSMDEMIDVQVTFDLDEVDDWRIPNLGLRGMIAHFMELLSLRELDQFKIYFSMNRFDLLDLKRELKGFPVGCLEIHPLSMEDMKSAMNTIGTPNKLVVDSTKVPTDVLDHNYLRSLSAHNFVLMCINSCVPQSVGTLNDVLITNVAKIKIFGAAWTQKDLNRFLKLWAKGSMPRLAHLKIKLHDILIPDMSVVLKGVDHEEKEDYMEIRRLEGKNGRFLWKRMPDCFEFSVL</sequence>